<evidence type="ECO:0000313" key="3">
    <source>
        <dbReference type="Proteomes" id="UP001458880"/>
    </source>
</evidence>
<evidence type="ECO:0000256" key="1">
    <source>
        <dbReference type="SAM" id="MobiDB-lite"/>
    </source>
</evidence>
<comment type="caution">
    <text evidence="2">The sequence shown here is derived from an EMBL/GenBank/DDBJ whole genome shotgun (WGS) entry which is preliminary data.</text>
</comment>
<accession>A0AAW1JC91</accession>
<feature type="compositionally biased region" description="Basic and acidic residues" evidence="1">
    <location>
        <begin position="95"/>
        <end position="116"/>
    </location>
</feature>
<sequence length="116" mass="13092">MEAKQRKPTSTTEWKTIHRKAIDSLSNAQPAVRKATSLDAVNLSPPLVVLPKNYDHHFAGAEYEAATRPCGQLSKYQYNTQSKTTATALHRSRIRERERITGARDTTENNKNTEPK</sequence>
<protein>
    <submittedName>
        <fullName evidence="2">Uncharacterized protein</fullName>
    </submittedName>
</protein>
<organism evidence="2 3">
    <name type="scientific">Popillia japonica</name>
    <name type="common">Japanese beetle</name>
    <dbReference type="NCBI Taxonomy" id="7064"/>
    <lineage>
        <taxon>Eukaryota</taxon>
        <taxon>Metazoa</taxon>
        <taxon>Ecdysozoa</taxon>
        <taxon>Arthropoda</taxon>
        <taxon>Hexapoda</taxon>
        <taxon>Insecta</taxon>
        <taxon>Pterygota</taxon>
        <taxon>Neoptera</taxon>
        <taxon>Endopterygota</taxon>
        <taxon>Coleoptera</taxon>
        <taxon>Polyphaga</taxon>
        <taxon>Scarabaeiformia</taxon>
        <taxon>Scarabaeidae</taxon>
        <taxon>Rutelinae</taxon>
        <taxon>Popillia</taxon>
    </lineage>
</organism>
<dbReference type="AlphaFoldDB" id="A0AAW1JC91"/>
<reference evidence="2 3" key="1">
    <citation type="journal article" date="2024" name="BMC Genomics">
        <title>De novo assembly and annotation of Popillia japonica's genome with initial clues to its potential as an invasive pest.</title>
        <authorList>
            <person name="Cucini C."/>
            <person name="Boschi S."/>
            <person name="Funari R."/>
            <person name="Cardaioli E."/>
            <person name="Iannotti N."/>
            <person name="Marturano G."/>
            <person name="Paoli F."/>
            <person name="Bruttini M."/>
            <person name="Carapelli A."/>
            <person name="Frati F."/>
            <person name="Nardi F."/>
        </authorList>
    </citation>
    <scope>NUCLEOTIDE SEQUENCE [LARGE SCALE GENOMIC DNA]</scope>
    <source>
        <strain evidence="2">DMR45628</strain>
    </source>
</reference>
<dbReference type="Proteomes" id="UP001458880">
    <property type="component" value="Unassembled WGS sequence"/>
</dbReference>
<dbReference type="EMBL" id="JASPKY010000436">
    <property type="protein sequence ID" value="KAK9700509.1"/>
    <property type="molecule type" value="Genomic_DNA"/>
</dbReference>
<evidence type="ECO:0000313" key="2">
    <source>
        <dbReference type="EMBL" id="KAK9700509.1"/>
    </source>
</evidence>
<gene>
    <name evidence="2" type="ORF">QE152_g31216</name>
</gene>
<name>A0AAW1JC91_POPJA</name>
<proteinExistence type="predicted"/>
<keyword evidence="3" id="KW-1185">Reference proteome</keyword>
<feature type="region of interest" description="Disordered" evidence="1">
    <location>
        <begin position="82"/>
        <end position="116"/>
    </location>
</feature>